<gene>
    <name evidence="1" type="ORF">FKR81_18525</name>
</gene>
<dbReference type="AlphaFoldDB" id="A0A563ESE1"/>
<evidence type="ECO:0008006" key="3">
    <source>
        <dbReference type="Google" id="ProtNLM"/>
    </source>
</evidence>
<dbReference type="EMBL" id="VOBR01000011">
    <property type="protein sequence ID" value="TWP50617.1"/>
    <property type="molecule type" value="Genomic_DNA"/>
</dbReference>
<evidence type="ECO:0000313" key="2">
    <source>
        <dbReference type="Proteomes" id="UP000316639"/>
    </source>
</evidence>
<dbReference type="RefSeq" id="WP_146353337.1">
    <property type="nucleotide sequence ID" value="NZ_VOBR01000011.1"/>
</dbReference>
<dbReference type="SUPFAM" id="SSF48452">
    <property type="entry name" value="TPR-like"/>
    <property type="match status" value="1"/>
</dbReference>
<dbReference type="Proteomes" id="UP000316639">
    <property type="component" value="Unassembled WGS sequence"/>
</dbReference>
<dbReference type="InterPro" id="IPR011990">
    <property type="entry name" value="TPR-like_helical_dom_sf"/>
</dbReference>
<proteinExistence type="predicted"/>
<comment type="caution">
    <text evidence="1">The sequence shown here is derived from an EMBL/GenBank/DDBJ whole genome shotgun (WGS) entry which is preliminary data.</text>
</comment>
<reference evidence="1 2" key="1">
    <citation type="submission" date="2019-07" db="EMBL/GenBank/DDBJ databases">
        <title>Lentzea xizangensis sp. nov., isolated from Qinghai-Tibetan Plateau Soils.</title>
        <authorList>
            <person name="Huang J."/>
        </authorList>
    </citation>
    <scope>NUCLEOTIDE SEQUENCE [LARGE SCALE GENOMIC DNA]</scope>
    <source>
        <strain evidence="1 2">FXJ1.1311</strain>
    </source>
</reference>
<protein>
    <recommendedName>
        <fullName evidence="3">Tetratricopeptide repeat protein</fullName>
    </recommendedName>
</protein>
<evidence type="ECO:0000313" key="1">
    <source>
        <dbReference type="EMBL" id="TWP50617.1"/>
    </source>
</evidence>
<accession>A0A563ESE1</accession>
<dbReference type="OrthoDB" id="3964962at2"/>
<sequence length="801" mass="89170">MRHRFIWVLVVVASLVAAVGAALTKLPVPAVISSVVVAVGAIVAGVSTTRAAAVLKSRDDRQDTHRAVLRFDHRGRLPLVRDLGDPVQLGVHPAALVESLERVPTFVRRDVMDELTSLITRDGFVLLVGESTAGKSRAAYECVRSLFPDHRLVEPCVRAGASAAVETMLSTSRAVLWLDDIERFLGEDGFTGAGISSVLGAGHSIVATMRSEEYSYFCGGATTAADATRSWETIRQGWEVLRLATRIDLPRSWSTEEVRRAEELKSRDSRVEEALEHVDQFGVAEYLAAGPQLLAAWRDAWAPGAHPRAAALVLASVDARRAGMHRPLPLDVLVAAHESYLQRRGGLRLRPESIDEAVAWATSPLRATSSLLLPDDNGGYLAFDYLIDAVERKTIPADAFEAFIAGARVDELEDIGRLAWTWGRLDQAELAFERASESHPGTRFDRGYVIRERDGQVAHLEFLHRTADELEARLGRDHEETIEARFGVAWECGEGINVRKSLRALQALYGEAAPVLGRRHRTMLLIQRGIAHWLGQAGESREAARMYLQLIEDCLDNLDVNDWLTYSMMFGYVDAVAVCTTPARAVELLDEVEGWLVERRAPADTRLTLRYTRARQLEGAREYDRAIAEYEDLVSYQRRTAGRFSSHAVSVELSLADCIGESGQFERALRRYNDLLDEYQQAGDPQDLYVFILRRAIAHWTGRCGNEREAVRLLMELREERNQQYALGMDCRRRYWEATALMRAGCLDEAQVKLRELAEDCLIVFGSRYVDDIGVKRALEECRRLRAGSTSAGTASGRGAC</sequence>
<name>A0A563ESE1_9PSEU</name>
<dbReference type="Gene3D" id="1.25.40.10">
    <property type="entry name" value="Tetratricopeptide repeat domain"/>
    <property type="match status" value="2"/>
</dbReference>
<keyword evidence="2" id="KW-1185">Reference proteome</keyword>
<organism evidence="1 2">
    <name type="scientific">Lentzea tibetensis</name>
    <dbReference type="NCBI Taxonomy" id="2591470"/>
    <lineage>
        <taxon>Bacteria</taxon>
        <taxon>Bacillati</taxon>
        <taxon>Actinomycetota</taxon>
        <taxon>Actinomycetes</taxon>
        <taxon>Pseudonocardiales</taxon>
        <taxon>Pseudonocardiaceae</taxon>
        <taxon>Lentzea</taxon>
    </lineage>
</organism>